<proteinExistence type="predicted"/>
<sequence>MTHELVSHGDGTQTFETEIVSTTVAGFVYVIDDDPAIRRLVSTVLTSQGMRVECFESGKAFLSAHSSDLRGCLLLDVDLPEMSGIDIQGELKNRGVHLPVIFLTGVADVDTSVAVMKRGAFDLIQKPFDKARLIAVVQEAISLDAKRAVVRRREMIARGRYDTLNSREREVMAMVVSGMANKQIARQLELSEKTIEVHRSRAMTKMGADSLAELVRLSLDMGMAPVDAQLSKSDA</sequence>
<reference evidence="7 8" key="1">
    <citation type="submission" date="2020-10" db="EMBL/GenBank/DDBJ databases">
        <title>Wide distribution of Phycisphaera-like planctomycetes from WD2101 soil group in peatlands and genome analysis of the first cultivated representative.</title>
        <authorList>
            <person name="Dedysh S.N."/>
            <person name="Beletsky A.V."/>
            <person name="Ivanova A."/>
            <person name="Kulichevskaya I.S."/>
            <person name="Suzina N.E."/>
            <person name="Philippov D.A."/>
            <person name="Rakitin A.L."/>
            <person name="Mardanov A.V."/>
            <person name="Ravin N.V."/>
        </authorList>
    </citation>
    <scope>NUCLEOTIDE SEQUENCE [LARGE SCALE GENOMIC DNA]</scope>
    <source>
        <strain evidence="7 8">M1803</strain>
    </source>
</reference>
<dbReference type="PANTHER" id="PTHR44688">
    <property type="entry name" value="DNA-BINDING TRANSCRIPTIONAL ACTIVATOR DEVR_DOSR"/>
    <property type="match status" value="1"/>
</dbReference>
<keyword evidence="1" id="KW-0805">Transcription regulation</keyword>
<dbReference type="PROSITE" id="PS00622">
    <property type="entry name" value="HTH_LUXR_1"/>
    <property type="match status" value="1"/>
</dbReference>
<organism evidence="7 8">
    <name type="scientific">Humisphaera borealis</name>
    <dbReference type="NCBI Taxonomy" id="2807512"/>
    <lineage>
        <taxon>Bacteria</taxon>
        <taxon>Pseudomonadati</taxon>
        <taxon>Planctomycetota</taxon>
        <taxon>Phycisphaerae</taxon>
        <taxon>Tepidisphaerales</taxon>
        <taxon>Tepidisphaeraceae</taxon>
        <taxon>Humisphaera</taxon>
    </lineage>
</organism>
<dbReference type="Gene3D" id="1.10.10.10">
    <property type="entry name" value="Winged helix-like DNA-binding domain superfamily/Winged helix DNA-binding domain"/>
    <property type="match status" value="1"/>
</dbReference>
<dbReference type="RefSeq" id="WP_206293978.1">
    <property type="nucleotide sequence ID" value="NZ_CP063458.1"/>
</dbReference>
<dbReference type="InterPro" id="IPR000792">
    <property type="entry name" value="Tscrpt_reg_LuxR_C"/>
</dbReference>
<evidence type="ECO:0000256" key="2">
    <source>
        <dbReference type="ARBA" id="ARBA00023125"/>
    </source>
</evidence>
<keyword evidence="3" id="KW-0804">Transcription</keyword>
<name>A0A7M2WZS2_9BACT</name>
<dbReference type="SMART" id="SM00421">
    <property type="entry name" value="HTH_LUXR"/>
    <property type="match status" value="1"/>
</dbReference>
<dbReference type="SUPFAM" id="SSF46894">
    <property type="entry name" value="C-terminal effector domain of the bipartite response regulators"/>
    <property type="match status" value="1"/>
</dbReference>
<dbReference type="SUPFAM" id="SSF52172">
    <property type="entry name" value="CheY-like"/>
    <property type="match status" value="1"/>
</dbReference>
<keyword evidence="4" id="KW-0597">Phosphoprotein</keyword>
<dbReference type="InterPro" id="IPR001789">
    <property type="entry name" value="Sig_transdc_resp-reg_receiver"/>
</dbReference>
<dbReference type="PRINTS" id="PR00038">
    <property type="entry name" value="HTHLUXR"/>
</dbReference>
<evidence type="ECO:0000313" key="8">
    <source>
        <dbReference type="Proteomes" id="UP000593765"/>
    </source>
</evidence>
<evidence type="ECO:0000256" key="1">
    <source>
        <dbReference type="ARBA" id="ARBA00023015"/>
    </source>
</evidence>
<evidence type="ECO:0000259" key="6">
    <source>
        <dbReference type="PROSITE" id="PS50110"/>
    </source>
</evidence>
<accession>A0A7M2WZS2</accession>
<dbReference type="EMBL" id="CP063458">
    <property type="protein sequence ID" value="QOV90874.1"/>
    <property type="molecule type" value="Genomic_DNA"/>
</dbReference>
<feature type="modified residue" description="4-aspartylphosphate" evidence="4">
    <location>
        <position position="76"/>
    </location>
</feature>
<dbReference type="GO" id="GO:0000160">
    <property type="term" value="P:phosphorelay signal transduction system"/>
    <property type="evidence" value="ECO:0007669"/>
    <property type="project" value="InterPro"/>
</dbReference>
<dbReference type="GO" id="GO:0006355">
    <property type="term" value="P:regulation of DNA-templated transcription"/>
    <property type="evidence" value="ECO:0007669"/>
    <property type="project" value="InterPro"/>
</dbReference>
<keyword evidence="8" id="KW-1185">Reference proteome</keyword>
<dbReference type="InterPro" id="IPR036388">
    <property type="entry name" value="WH-like_DNA-bd_sf"/>
</dbReference>
<evidence type="ECO:0000256" key="4">
    <source>
        <dbReference type="PROSITE-ProRule" id="PRU00169"/>
    </source>
</evidence>
<feature type="domain" description="Response regulatory" evidence="6">
    <location>
        <begin position="27"/>
        <end position="141"/>
    </location>
</feature>
<keyword evidence="2" id="KW-0238">DNA-binding</keyword>
<evidence type="ECO:0000256" key="3">
    <source>
        <dbReference type="ARBA" id="ARBA00023163"/>
    </source>
</evidence>
<dbReference type="InterPro" id="IPR016032">
    <property type="entry name" value="Sig_transdc_resp-reg_C-effctor"/>
</dbReference>
<dbReference type="PANTHER" id="PTHR44688:SF16">
    <property type="entry name" value="DNA-BINDING TRANSCRIPTIONAL ACTIVATOR DEVR_DOSR"/>
    <property type="match status" value="1"/>
</dbReference>
<dbReference type="PROSITE" id="PS50043">
    <property type="entry name" value="HTH_LUXR_2"/>
    <property type="match status" value="1"/>
</dbReference>
<dbReference type="AlphaFoldDB" id="A0A7M2WZS2"/>
<evidence type="ECO:0000259" key="5">
    <source>
        <dbReference type="PROSITE" id="PS50043"/>
    </source>
</evidence>
<dbReference type="GO" id="GO:0003677">
    <property type="term" value="F:DNA binding"/>
    <property type="evidence" value="ECO:0007669"/>
    <property type="project" value="UniProtKB-KW"/>
</dbReference>
<dbReference type="Proteomes" id="UP000593765">
    <property type="component" value="Chromosome"/>
</dbReference>
<dbReference type="CDD" id="cd06170">
    <property type="entry name" value="LuxR_C_like"/>
    <property type="match status" value="1"/>
</dbReference>
<feature type="domain" description="HTH luxR-type" evidence="5">
    <location>
        <begin position="157"/>
        <end position="222"/>
    </location>
</feature>
<dbReference type="Pfam" id="PF00196">
    <property type="entry name" value="GerE"/>
    <property type="match status" value="1"/>
</dbReference>
<dbReference type="PROSITE" id="PS50110">
    <property type="entry name" value="RESPONSE_REGULATORY"/>
    <property type="match status" value="1"/>
</dbReference>
<gene>
    <name evidence="7" type="ORF">IPV69_05805</name>
</gene>
<dbReference type="Gene3D" id="3.40.50.2300">
    <property type="match status" value="1"/>
</dbReference>
<dbReference type="Pfam" id="PF00072">
    <property type="entry name" value="Response_reg"/>
    <property type="match status" value="1"/>
</dbReference>
<dbReference type="KEGG" id="hbs:IPV69_05805"/>
<dbReference type="InterPro" id="IPR011006">
    <property type="entry name" value="CheY-like_superfamily"/>
</dbReference>
<evidence type="ECO:0000313" key="7">
    <source>
        <dbReference type="EMBL" id="QOV90874.1"/>
    </source>
</evidence>
<protein>
    <submittedName>
        <fullName evidence="7">Response regulator transcription factor</fullName>
    </submittedName>
</protein>
<dbReference type="SMART" id="SM00448">
    <property type="entry name" value="REC"/>
    <property type="match status" value="1"/>
</dbReference>